<evidence type="ECO:0000313" key="2">
    <source>
        <dbReference type="EMBL" id="GAA1989757.1"/>
    </source>
</evidence>
<evidence type="ECO:0000256" key="1">
    <source>
        <dbReference type="SAM" id="Phobius"/>
    </source>
</evidence>
<feature type="transmembrane region" description="Helical" evidence="1">
    <location>
        <begin position="147"/>
        <end position="165"/>
    </location>
</feature>
<keyword evidence="1" id="KW-0472">Membrane</keyword>
<dbReference type="Proteomes" id="UP001499854">
    <property type="component" value="Unassembled WGS sequence"/>
</dbReference>
<keyword evidence="1" id="KW-1133">Transmembrane helix</keyword>
<protein>
    <recommendedName>
        <fullName evidence="4">DUF3592 domain-containing protein</fullName>
    </recommendedName>
</protein>
<gene>
    <name evidence="2" type="ORF">GCM10009838_61020</name>
</gene>
<proteinExistence type="predicted"/>
<evidence type="ECO:0008006" key="4">
    <source>
        <dbReference type="Google" id="ProtNLM"/>
    </source>
</evidence>
<evidence type="ECO:0000313" key="3">
    <source>
        <dbReference type="Proteomes" id="UP001499854"/>
    </source>
</evidence>
<sequence length="215" mass="23431">MRWGGSAALRWVCVLVLAAALLLTLPMRTPHRARFGQVLAGVRTGQVTRVQVHDDAGTGVSVVWHEGPLRWYRADGPYDARTQLQLAGTTAGSHGLSFTTLGSDRLWIEAVADADEPSWLVFAAGVLWGLSFIAMLAVASHPYATRWAWFWLFVVGGIGPILMWFKEPEPLPVRPGRRRRTRPSEPVNGATGLVYAVLWAFSLYLAGLGIGALTG</sequence>
<accession>A0ABP5E2Q7</accession>
<organism evidence="2 3">
    <name type="scientific">Catenulispora subtropica</name>
    <dbReference type="NCBI Taxonomy" id="450798"/>
    <lineage>
        <taxon>Bacteria</taxon>
        <taxon>Bacillati</taxon>
        <taxon>Actinomycetota</taxon>
        <taxon>Actinomycetes</taxon>
        <taxon>Catenulisporales</taxon>
        <taxon>Catenulisporaceae</taxon>
        <taxon>Catenulispora</taxon>
    </lineage>
</organism>
<reference evidence="3" key="1">
    <citation type="journal article" date="2019" name="Int. J. Syst. Evol. Microbiol.">
        <title>The Global Catalogue of Microorganisms (GCM) 10K type strain sequencing project: providing services to taxonomists for standard genome sequencing and annotation.</title>
        <authorList>
            <consortium name="The Broad Institute Genomics Platform"/>
            <consortium name="The Broad Institute Genome Sequencing Center for Infectious Disease"/>
            <person name="Wu L."/>
            <person name="Ma J."/>
        </authorList>
    </citation>
    <scope>NUCLEOTIDE SEQUENCE [LARGE SCALE GENOMIC DNA]</scope>
    <source>
        <strain evidence="3">JCM 16013</strain>
    </source>
</reference>
<keyword evidence="3" id="KW-1185">Reference proteome</keyword>
<comment type="caution">
    <text evidence="2">The sequence shown here is derived from an EMBL/GenBank/DDBJ whole genome shotgun (WGS) entry which is preliminary data.</text>
</comment>
<feature type="transmembrane region" description="Helical" evidence="1">
    <location>
        <begin position="186"/>
        <end position="213"/>
    </location>
</feature>
<keyword evidence="1" id="KW-0812">Transmembrane</keyword>
<dbReference type="RefSeq" id="WP_344660609.1">
    <property type="nucleotide sequence ID" value="NZ_BAAAQM010000042.1"/>
</dbReference>
<name>A0ABP5E2Q7_9ACTN</name>
<feature type="transmembrane region" description="Helical" evidence="1">
    <location>
        <begin position="119"/>
        <end position="141"/>
    </location>
</feature>
<dbReference type="EMBL" id="BAAAQM010000042">
    <property type="protein sequence ID" value="GAA1989757.1"/>
    <property type="molecule type" value="Genomic_DNA"/>
</dbReference>
<feature type="transmembrane region" description="Helical" evidence="1">
    <location>
        <begin position="6"/>
        <end position="25"/>
    </location>
</feature>